<dbReference type="AlphaFoldDB" id="A0A9C6XSS0"/>
<evidence type="ECO:0000313" key="2">
    <source>
        <dbReference type="RefSeq" id="XP_052129914.1"/>
    </source>
</evidence>
<sequence>MISQERPDVPTIFGQTTREMGYFFPFFDVANNDAALENAIKNLITWTPPSLFPSEETRKILKIQRNLSAEGIPDTLQKYYFETDDSDCSKECRMAKVKTTQYIFSYIEIILEAAFSIVSRGKLDPSTNTLESRNDFSECCCLTVRSYPENNVSRRFKVFKMTSFTTTECFVQILSITLLMHCKKLAKNYSLQCKEFSSVVKCFALRTKSFALQTNSLHLSKKIVWNEKKIVCNAKKIVGNGKKIVCNANFLTMLENSSEEFCSVG</sequence>
<dbReference type="GeneID" id="127751043"/>
<reference evidence="2" key="1">
    <citation type="submission" date="2025-08" db="UniProtKB">
        <authorList>
            <consortium name="RefSeq"/>
        </authorList>
    </citation>
    <scope>IDENTIFICATION</scope>
    <source>
        <tissue evidence="2">Whole organism</tissue>
    </source>
</reference>
<accession>A0A9C6XSS0</accession>
<dbReference type="KEGG" id="foc:127751043"/>
<protein>
    <submittedName>
        <fullName evidence="2">Uncharacterized protein LOC127751043</fullName>
    </submittedName>
</protein>
<proteinExistence type="predicted"/>
<gene>
    <name evidence="2" type="primary">LOC127751043</name>
</gene>
<name>A0A9C6XSS0_FRAOC</name>
<dbReference type="Proteomes" id="UP000504606">
    <property type="component" value="Unplaced"/>
</dbReference>
<evidence type="ECO:0000313" key="1">
    <source>
        <dbReference type="Proteomes" id="UP000504606"/>
    </source>
</evidence>
<organism evidence="1 2">
    <name type="scientific">Frankliniella occidentalis</name>
    <name type="common">Western flower thrips</name>
    <name type="synonym">Euthrips occidentalis</name>
    <dbReference type="NCBI Taxonomy" id="133901"/>
    <lineage>
        <taxon>Eukaryota</taxon>
        <taxon>Metazoa</taxon>
        <taxon>Ecdysozoa</taxon>
        <taxon>Arthropoda</taxon>
        <taxon>Hexapoda</taxon>
        <taxon>Insecta</taxon>
        <taxon>Pterygota</taxon>
        <taxon>Neoptera</taxon>
        <taxon>Paraneoptera</taxon>
        <taxon>Thysanoptera</taxon>
        <taxon>Terebrantia</taxon>
        <taxon>Thripoidea</taxon>
        <taxon>Thripidae</taxon>
        <taxon>Frankliniella</taxon>
    </lineage>
</organism>
<keyword evidence="1" id="KW-1185">Reference proteome</keyword>
<dbReference type="RefSeq" id="XP_052129914.1">
    <property type="nucleotide sequence ID" value="XM_052273954.1"/>
</dbReference>